<dbReference type="RefSeq" id="WP_180286179.1">
    <property type="nucleotide sequence ID" value="NZ_JABFDB010000040.1"/>
</dbReference>
<dbReference type="InterPro" id="IPR001818">
    <property type="entry name" value="Pept_M10_metallopeptidase"/>
</dbReference>
<dbReference type="Gene3D" id="3.40.390.10">
    <property type="entry name" value="Collagenase (Catalytic Domain)"/>
    <property type="match status" value="1"/>
</dbReference>
<dbReference type="Pfam" id="PF00413">
    <property type="entry name" value="Peptidase_M10"/>
    <property type="match status" value="1"/>
</dbReference>
<evidence type="ECO:0000256" key="5">
    <source>
        <dbReference type="ARBA" id="ARBA00023049"/>
    </source>
</evidence>
<keyword evidence="4" id="KW-0862">Zinc</keyword>
<protein>
    <submittedName>
        <fullName evidence="7">Matrixin family metalloprotease</fullName>
    </submittedName>
</protein>
<evidence type="ECO:0000313" key="8">
    <source>
        <dbReference type="Proteomes" id="UP000584642"/>
    </source>
</evidence>
<dbReference type="EMBL" id="JABFDB010000040">
    <property type="protein sequence ID" value="NYZ24402.1"/>
    <property type="molecule type" value="Genomic_DNA"/>
</dbReference>
<dbReference type="InterPro" id="IPR024079">
    <property type="entry name" value="MetalloPept_cat_dom_sf"/>
</dbReference>
<evidence type="ECO:0000256" key="3">
    <source>
        <dbReference type="ARBA" id="ARBA00022801"/>
    </source>
</evidence>
<dbReference type="GO" id="GO:0008237">
    <property type="term" value="F:metallopeptidase activity"/>
    <property type="evidence" value="ECO:0007669"/>
    <property type="project" value="UniProtKB-KW"/>
</dbReference>
<accession>A0ABX2TK41</accession>
<evidence type="ECO:0000256" key="1">
    <source>
        <dbReference type="ARBA" id="ARBA00022670"/>
    </source>
</evidence>
<dbReference type="SUPFAM" id="SSF55486">
    <property type="entry name" value="Metalloproteases ('zincins'), catalytic domain"/>
    <property type="match status" value="1"/>
</dbReference>
<keyword evidence="3" id="KW-0378">Hydrolase</keyword>
<keyword evidence="5 7" id="KW-0482">Metalloprotease</keyword>
<dbReference type="SMART" id="SM00235">
    <property type="entry name" value="ZnMc"/>
    <property type="match status" value="1"/>
</dbReference>
<keyword evidence="8" id="KW-1185">Reference proteome</keyword>
<evidence type="ECO:0000259" key="6">
    <source>
        <dbReference type="SMART" id="SM00235"/>
    </source>
</evidence>
<comment type="caution">
    <text evidence="7">The sequence shown here is derived from an EMBL/GenBank/DDBJ whole genome shotgun (WGS) entry which is preliminary data.</text>
</comment>
<organism evidence="7 8">
    <name type="scientific">Azospirillum oleiclasticum</name>
    <dbReference type="NCBI Taxonomy" id="2735135"/>
    <lineage>
        <taxon>Bacteria</taxon>
        <taxon>Pseudomonadati</taxon>
        <taxon>Pseudomonadota</taxon>
        <taxon>Alphaproteobacteria</taxon>
        <taxon>Rhodospirillales</taxon>
        <taxon>Azospirillaceae</taxon>
        <taxon>Azospirillum</taxon>
    </lineage>
</organism>
<dbReference type="Proteomes" id="UP000584642">
    <property type="component" value="Unassembled WGS sequence"/>
</dbReference>
<dbReference type="PANTHER" id="PTHR10201">
    <property type="entry name" value="MATRIX METALLOPROTEINASE"/>
    <property type="match status" value="1"/>
</dbReference>
<sequence length="500" mass="51219">MACAGLALSTDGKVDSASFQAYGTKWGLAGLGRSGGVVTWSFEAGSRDVGRVMPAGYRDLIAAAFRTWESVADIRFAQLADGATADIRIGATAMDGASGTLARAYYPTASSALGGDIEFDSAERWSIGTAGGTDIQRVAAHEIGHAIGLEHETAVVALMNPIYSEGVSGPLADDIAGAQAIYGAPAPDTRRPSFEAGFYLTVNADVRGALGAGNTEGAFEHYLRYGAREGRAPGPVFDETWYLAFNPDVARAVGTGGFLSGFQHWVENGQAERRSPGPLFDEAYYLGTHSDVAAAVAAGWLRSGAQHFAASGMAEGRDPGPAFDAGFYLSAYPDVAAAVRAGALPSAAYHYFLYGRTEGRLPMPAVVGNVGEPSGADLPASSATTGRVSIGGVVTGRVGSSGDRDWYALSLTAGDTVRVTLRGSASGGGTLGDPYLRIYSAGGLFIAGNDDSGGTLDSALVFRATVSGTHYAEAAAYSTGTGTYTLAVARSSSVTALGEA</sequence>
<keyword evidence="1" id="KW-0645">Protease</keyword>
<dbReference type="InterPro" id="IPR006026">
    <property type="entry name" value="Peptidase_Metallo"/>
</dbReference>
<proteinExistence type="predicted"/>
<reference evidence="7 8" key="1">
    <citation type="submission" date="2020-05" db="EMBL/GenBank/DDBJ databases">
        <title>Azospirillum oleiclasticum sp. nov, a nitrogen-fixing and heavy crude oil-emulsifying bacterium isolated from the crude oil of Yumen Oilfield.</title>
        <authorList>
            <person name="Wu D."/>
            <person name="Cai M."/>
            <person name="Zhang X."/>
        </authorList>
    </citation>
    <scope>NUCLEOTIDE SEQUENCE [LARGE SCALE GENOMIC DNA]</scope>
    <source>
        <strain evidence="7 8">ROY-1-1-2</strain>
    </source>
</reference>
<keyword evidence="2" id="KW-0479">Metal-binding</keyword>
<dbReference type="Gene3D" id="2.60.120.380">
    <property type="match status" value="1"/>
</dbReference>
<gene>
    <name evidence="7" type="ORF">HND93_32260</name>
</gene>
<name>A0ABX2TK41_9PROT</name>
<dbReference type="PRINTS" id="PR00138">
    <property type="entry name" value="MATRIXIN"/>
</dbReference>
<evidence type="ECO:0000313" key="7">
    <source>
        <dbReference type="EMBL" id="NYZ24402.1"/>
    </source>
</evidence>
<feature type="domain" description="Peptidase metallopeptidase" evidence="6">
    <location>
        <begin position="22"/>
        <end position="184"/>
    </location>
</feature>
<evidence type="ECO:0000256" key="2">
    <source>
        <dbReference type="ARBA" id="ARBA00022723"/>
    </source>
</evidence>
<dbReference type="InterPro" id="IPR021190">
    <property type="entry name" value="Pept_M10A"/>
</dbReference>
<evidence type="ECO:0000256" key="4">
    <source>
        <dbReference type="ARBA" id="ARBA00022833"/>
    </source>
</evidence>
<dbReference type="PANTHER" id="PTHR10201:SF323">
    <property type="entry name" value="MATRIX METALLOPROTEINASE-21"/>
    <property type="match status" value="1"/>
</dbReference>